<evidence type="ECO:0000313" key="7">
    <source>
        <dbReference type="Proteomes" id="UP001559025"/>
    </source>
</evidence>
<evidence type="ECO:0000313" key="6">
    <source>
        <dbReference type="EMBL" id="MEX4010340.1"/>
    </source>
</evidence>
<dbReference type="Pfam" id="PF01925">
    <property type="entry name" value="TauE"/>
    <property type="match status" value="1"/>
</dbReference>
<keyword evidence="4 5" id="KW-0472">Membrane</keyword>
<name>A0ABV3X0P4_9HYPH</name>
<feature type="transmembrane region" description="Helical" evidence="5">
    <location>
        <begin position="62"/>
        <end position="82"/>
    </location>
</feature>
<keyword evidence="2 5" id="KW-0812">Transmembrane</keyword>
<comment type="similarity">
    <text evidence="5">Belongs to the 4-toluene sulfonate uptake permease (TSUP) (TC 2.A.102) family.</text>
</comment>
<evidence type="ECO:0000256" key="2">
    <source>
        <dbReference type="ARBA" id="ARBA00022692"/>
    </source>
</evidence>
<proteinExistence type="inferred from homology"/>
<evidence type="ECO:0000256" key="1">
    <source>
        <dbReference type="ARBA" id="ARBA00004141"/>
    </source>
</evidence>
<organism evidence="6 7">
    <name type="scientific">Neoaquamicrobium sediminum</name>
    <dbReference type="NCBI Taxonomy" id="1849104"/>
    <lineage>
        <taxon>Bacteria</taxon>
        <taxon>Pseudomonadati</taxon>
        <taxon>Pseudomonadota</taxon>
        <taxon>Alphaproteobacteria</taxon>
        <taxon>Hyphomicrobiales</taxon>
        <taxon>Phyllobacteriaceae</taxon>
        <taxon>Neoaquamicrobium</taxon>
    </lineage>
</organism>
<dbReference type="Proteomes" id="UP001559025">
    <property type="component" value="Unassembled WGS sequence"/>
</dbReference>
<accession>A0ABV3X0P4</accession>
<evidence type="ECO:0000256" key="3">
    <source>
        <dbReference type="ARBA" id="ARBA00022989"/>
    </source>
</evidence>
<keyword evidence="3 5" id="KW-1133">Transmembrane helix</keyword>
<protein>
    <recommendedName>
        <fullName evidence="5">Probable membrane transporter protein</fullName>
    </recommendedName>
</protein>
<gene>
    <name evidence="6" type="ORF">V1479_23770</name>
</gene>
<comment type="caution">
    <text evidence="6">The sequence shown here is derived from an EMBL/GenBank/DDBJ whole genome shotgun (WGS) entry which is preliminary data.</text>
</comment>
<dbReference type="EMBL" id="JAZHFV010000012">
    <property type="protein sequence ID" value="MEX4010340.1"/>
    <property type="molecule type" value="Genomic_DNA"/>
</dbReference>
<dbReference type="InterPro" id="IPR002781">
    <property type="entry name" value="TM_pro_TauE-like"/>
</dbReference>
<comment type="subcellular location">
    <subcellularLocation>
        <location evidence="5">Cell membrane</location>
        <topology evidence="5">Multi-pass membrane protein</topology>
    </subcellularLocation>
    <subcellularLocation>
        <location evidence="1">Membrane</location>
        <topology evidence="1">Multi-pass membrane protein</topology>
    </subcellularLocation>
</comment>
<feature type="transmembrane region" description="Helical" evidence="5">
    <location>
        <begin position="12"/>
        <end position="31"/>
    </location>
</feature>
<dbReference type="RefSeq" id="WP_368805090.1">
    <property type="nucleotide sequence ID" value="NZ_JAZHFV010000012.1"/>
</dbReference>
<keyword evidence="7" id="KW-1185">Reference proteome</keyword>
<reference evidence="6 7" key="1">
    <citation type="submission" date="2024-01" db="EMBL/GenBank/DDBJ databases">
        <title>New evidence supports the origin of RcGTA from prophage.</title>
        <authorList>
            <person name="Xu Y."/>
            <person name="Liu B."/>
            <person name="Chen F."/>
        </authorList>
    </citation>
    <scope>NUCLEOTIDE SEQUENCE [LARGE SCALE GENOMIC DNA]</scope>
    <source>
        <strain evidence="6 7">CBW1107-2</strain>
    </source>
</reference>
<keyword evidence="5" id="KW-1003">Cell membrane</keyword>
<evidence type="ECO:0000256" key="5">
    <source>
        <dbReference type="RuleBase" id="RU363041"/>
    </source>
</evidence>
<sequence>MRDINAMNGLKAALSFVLSAISVATFAAAGLVAWPQAAVLMAAATVGGYVGAPVARALPAVAVKLIVIVLGMTMSAVFWRAFA</sequence>
<evidence type="ECO:0000256" key="4">
    <source>
        <dbReference type="ARBA" id="ARBA00023136"/>
    </source>
</evidence>